<dbReference type="EMBL" id="KB517583">
    <property type="protein sequence ID" value="EMP39107.1"/>
    <property type="molecule type" value="Genomic_DNA"/>
</dbReference>
<dbReference type="Gene3D" id="1.10.287.3160">
    <property type="match status" value="1"/>
</dbReference>
<feature type="compositionally biased region" description="Basic residues" evidence="1">
    <location>
        <begin position="138"/>
        <end position="147"/>
    </location>
</feature>
<feature type="region of interest" description="Disordered" evidence="1">
    <location>
        <begin position="120"/>
        <end position="162"/>
    </location>
</feature>
<keyword evidence="3" id="KW-1185">Reference proteome</keyword>
<organism evidence="2 3">
    <name type="scientific">Chelonia mydas</name>
    <name type="common">Green sea-turtle</name>
    <name type="synonym">Chelonia agassizi</name>
    <dbReference type="NCBI Taxonomy" id="8469"/>
    <lineage>
        <taxon>Eukaryota</taxon>
        <taxon>Metazoa</taxon>
        <taxon>Chordata</taxon>
        <taxon>Craniata</taxon>
        <taxon>Vertebrata</taxon>
        <taxon>Euteleostomi</taxon>
        <taxon>Archelosauria</taxon>
        <taxon>Testudinata</taxon>
        <taxon>Testudines</taxon>
        <taxon>Cryptodira</taxon>
        <taxon>Durocryptodira</taxon>
        <taxon>Americhelydia</taxon>
        <taxon>Chelonioidea</taxon>
        <taxon>Cheloniidae</taxon>
        <taxon>Chelonia</taxon>
    </lineage>
</organism>
<dbReference type="Proteomes" id="UP000031443">
    <property type="component" value="Unassembled WGS sequence"/>
</dbReference>
<dbReference type="AlphaFoldDB" id="M7CE63"/>
<name>M7CE63_CHEMY</name>
<gene>
    <name evidence="2" type="ORF">UY3_03681</name>
</gene>
<proteinExistence type="predicted"/>
<evidence type="ECO:0000313" key="3">
    <source>
        <dbReference type="Proteomes" id="UP000031443"/>
    </source>
</evidence>
<accession>M7CE63</accession>
<sequence length="221" mass="24329">MWQAVAKFEGWLPEASKKEFQAILDEGTTAALQAASDAADAAALPMASANSMRRASWLASWLFLFGLSTEAQQPMQDLPFDGRVLFAEQTDSKLRGLKDSHSTLKTLGLYVPAPARKQFKLQQPQGQGSQPRQDQPHKRAKGYKHCPSHPPPRSAQPGSTRNGQMVLFEGVPEGDLPDYSPDPSFPVFSNRLSLFLPAWTAITSDQWVLSSVEQGYTLQSK</sequence>
<feature type="compositionally biased region" description="Low complexity" evidence="1">
    <location>
        <begin position="122"/>
        <end position="133"/>
    </location>
</feature>
<evidence type="ECO:0000313" key="2">
    <source>
        <dbReference type="EMBL" id="EMP39107.1"/>
    </source>
</evidence>
<reference evidence="3" key="1">
    <citation type="journal article" date="2013" name="Nat. Genet.">
        <title>The draft genomes of soft-shell turtle and green sea turtle yield insights into the development and evolution of the turtle-specific body plan.</title>
        <authorList>
            <person name="Wang Z."/>
            <person name="Pascual-Anaya J."/>
            <person name="Zadissa A."/>
            <person name="Li W."/>
            <person name="Niimura Y."/>
            <person name="Huang Z."/>
            <person name="Li C."/>
            <person name="White S."/>
            <person name="Xiong Z."/>
            <person name="Fang D."/>
            <person name="Wang B."/>
            <person name="Ming Y."/>
            <person name="Chen Y."/>
            <person name="Zheng Y."/>
            <person name="Kuraku S."/>
            <person name="Pignatelli M."/>
            <person name="Herrero J."/>
            <person name="Beal K."/>
            <person name="Nozawa M."/>
            <person name="Li Q."/>
            <person name="Wang J."/>
            <person name="Zhang H."/>
            <person name="Yu L."/>
            <person name="Shigenobu S."/>
            <person name="Wang J."/>
            <person name="Liu J."/>
            <person name="Flicek P."/>
            <person name="Searle S."/>
            <person name="Wang J."/>
            <person name="Kuratani S."/>
            <person name="Yin Y."/>
            <person name="Aken B."/>
            <person name="Zhang G."/>
            <person name="Irie N."/>
        </authorList>
    </citation>
    <scope>NUCLEOTIDE SEQUENCE [LARGE SCALE GENOMIC DNA]</scope>
</reference>
<protein>
    <submittedName>
        <fullName evidence="2">Uncharacterized protein</fullName>
    </submittedName>
</protein>
<evidence type="ECO:0000256" key="1">
    <source>
        <dbReference type="SAM" id="MobiDB-lite"/>
    </source>
</evidence>